<dbReference type="Pfam" id="PF00963">
    <property type="entry name" value="Cohesin"/>
    <property type="match status" value="1"/>
</dbReference>
<evidence type="ECO:0000256" key="7">
    <source>
        <dbReference type="RuleBase" id="RU004004"/>
    </source>
</evidence>
<dbReference type="PROSITE" id="PS51257">
    <property type="entry name" value="PROKAR_LIPOPROTEIN"/>
    <property type="match status" value="1"/>
</dbReference>
<comment type="subcellular location">
    <subcellularLocation>
        <location evidence="7">Cell outer membrane</location>
    </subcellularLocation>
</comment>
<dbReference type="Pfam" id="PF00263">
    <property type="entry name" value="Secretin"/>
    <property type="match status" value="1"/>
</dbReference>
<sequence length="849" mass="91830">MNVLWIKKFVTVLVLLSLVSGCASGHGSFKRGQDYADKGMYDEAVAALALAVTENPESHEYRMKLQTARAKAAQKHLQTGRRAGDQGDYRAAAQNFSQAAALDPTLEVARQMLAQAQELVRSEELTNDAETLYRGRRLSQARTTLEEAIQLNPANTRARELLEKTRQEKLTTIDGFELDVASDKPITLKFKDAKIRDVFNIVSKLSGINFIFDEDIKPQSVTVLLENASFAQALELLLRMNNLGKKVLNAKTIIIYPRTKEKDKQYEDQIIQIFYLSNIDAKKAVNLLRTMLQLRKVYVHEELNALVIRDSPDVIKLAQQVIESADRADSEVVFDLELVEISHTDNLNIGARLDTYQVKGGFGEPGISPPAFVGLTQHFKPLDFLYTIPNATFDFQKSLSDAEILANPKIRLKNGAKAKVHVGSREPIVTTTNNANGDVTSTNIQYVDVGVKLDLEAKVQLDGTVLTKVNLEVSNKGATVGTEQNIAFAISTTNAMTELVLKDGEQTIIGGLIRDDVSNSKTTFPILGRIPLLGPLLSGYKKDKTKREILLSITPHIVKNVDIPGASAGTIWSGGEDDLRAGKNFGSFATAFKAATEPVPLEVAPARVELGDTPAFPPEPENLFPLPAAEEAPVPTPPVPEEVLPLEPVLPVPPESGVAPQGMPPELPPSADAGSALPGEAAVAPVIVPQEETATEPVENVTLPPLDLPPVAADSRVFVTGPNLVNAGETFTVEVAVDEVQNLYSAPLFVTYPPQLLDFVAGEEGTFLRQGEASTIFTSSPNRERGQLIVGYKQGLGGAGASGGGALFRLTFKAKAPGMAEIALDRINFRDPAGNRLSVVPAGLQVEVR</sequence>
<keyword evidence="3" id="KW-0472">Membrane</keyword>
<evidence type="ECO:0000256" key="9">
    <source>
        <dbReference type="SAM" id="SignalP"/>
    </source>
</evidence>
<keyword evidence="12" id="KW-1185">Reference proteome</keyword>
<dbReference type="Pfam" id="PF07660">
    <property type="entry name" value="STN"/>
    <property type="match status" value="1"/>
</dbReference>
<evidence type="ECO:0000256" key="5">
    <source>
        <dbReference type="PROSITE-ProRule" id="PRU00339"/>
    </source>
</evidence>
<dbReference type="SMART" id="SM00028">
    <property type="entry name" value="TPR"/>
    <property type="match status" value="3"/>
</dbReference>
<keyword evidence="4" id="KW-0998">Cell outer membrane</keyword>
<dbReference type="GO" id="GO:0030246">
    <property type="term" value="F:carbohydrate binding"/>
    <property type="evidence" value="ECO:0007669"/>
    <property type="project" value="InterPro"/>
</dbReference>
<dbReference type="Gene3D" id="3.55.50.30">
    <property type="match status" value="1"/>
</dbReference>
<evidence type="ECO:0000313" key="11">
    <source>
        <dbReference type="EMBL" id="ALC17168.1"/>
    </source>
</evidence>
<evidence type="ECO:0000256" key="3">
    <source>
        <dbReference type="ARBA" id="ARBA00023136"/>
    </source>
</evidence>
<dbReference type="PROSITE" id="PS50005">
    <property type="entry name" value="TPR"/>
    <property type="match status" value="1"/>
</dbReference>
<keyword evidence="1 7" id="KW-0813">Transport</keyword>
<evidence type="ECO:0000259" key="10">
    <source>
        <dbReference type="SMART" id="SM00965"/>
    </source>
</evidence>
<protein>
    <submittedName>
        <fullName evidence="11">Type II secretion system secretin lipoprotein PulQ</fullName>
    </submittedName>
</protein>
<feature type="chain" id="PRO_5005803399" evidence="9">
    <location>
        <begin position="26"/>
        <end position="849"/>
    </location>
</feature>
<organism evidence="11 12">
    <name type="scientific">Desulfuromonas soudanensis</name>
    <dbReference type="NCBI Taxonomy" id="1603606"/>
    <lineage>
        <taxon>Bacteria</taxon>
        <taxon>Pseudomonadati</taxon>
        <taxon>Thermodesulfobacteriota</taxon>
        <taxon>Desulfuromonadia</taxon>
        <taxon>Desulfuromonadales</taxon>
        <taxon>Desulfuromonadaceae</taxon>
        <taxon>Desulfuromonas</taxon>
    </lineage>
</organism>
<dbReference type="Gene3D" id="1.25.40.10">
    <property type="entry name" value="Tetratricopeptide repeat domain"/>
    <property type="match status" value="1"/>
</dbReference>
<dbReference type="STRING" id="1603606.DSOUD_2407"/>
<dbReference type="Proteomes" id="UP000057158">
    <property type="component" value="Chromosome"/>
</dbReference>
<dbReference type="InterPro" id="IPR004846">
    <property type="entry name" value="T2SS/T3SS_dom"/>
</dbReference>
<dbReference type="EMBL" id="CP010802">
    <property type="protein sequence ID" value="ALC17168.1"/>
    <property type="molecule type" value="Genomic_DNA"/>
</dbReference>
<dbReference type="SUPFAM" id="SSF48452">
    <property type="entry name" value="TPR-like"/>
    <property type="match status" value="1"/>
</dbReference>
<feature type="region of interest" description="Disordered" evidence="8">
    <location>
        <begin position="653"/>
        <end position="676"/>
    </location>
</feature>
<dbReference type="Gene3D" id="3.30.1370.120">
    <property type="match status" value="1"/>
</dbReference>
<dbReference type="GO" id="GO:0009306">
    <property type="term" value="P:protein secretion"/>
    <property type="evidence" value="ECO:0007669"/>
    <property type="project" value="InterPro"/>
</dbReference>
<dbReference type="KEGG" id="des:DSOUD_2407"/>
<dbReference type="InterPro" id="IPR011990">
    <property type="entry name" value="TPR-like_helical_dom_sf"/>
</dbReference>
<dbReference type="Pfam" id="PF03958">
    <property type="entry name" value="Secretin_N"/>
    <property type="match status" value="1"/>
</dbReference>
<proteinExistence type="inferred from homology"/>
<dbReference type="PANTHER" id="PTHR30332:SF17">
    <property type="entry name" value="TYPE IV PILIATION SYSTEM PROTEIN DR_0774-RELATED"/>
    <property type="match status" value="1"/>
</dbReference>
<dbReference type="InterPro" id="IPR011662">
    <property type="entry name" value="Secretin/TonB_short_N"/>
</dbReference>
<accession>A0A0M5IZB3</accession>
<reference evidence="11 12" key="1">
    <citation type="submission" date="2015-07" db="EMBL/GenBank/DDBJ databases">
        <title>Isolation and Genomic Characterization of a Novel Halophilic Metal-Reducing Deltaproteobacterium from the Deep Subsurface.</title>
        <authorList>
            <person name="Badalamenti J.P."/>
            <person name="Summers Z.M."/>
            <person name="Gralnick J.A."/>
            <person name="Bond D.R."/>
        </authorList>
    </citation>
    <scope>NUCLEOTIDE SEQUENCE [LARGE SCALE GENOMIC DNA]</scope>
    <source>
        <strain evidence="11 12">WTL</strain>
    </source>
</reference>
<comment type="similarity">
    <text evidence="6">Belongs to the bacterial secretin family.</text>
</comment>
<name>A0A0M5IZB3_9BACT</name>
<feature type="repeat" description="TPR" evidence="5">
    <location>
        <begin position="73"/>
        <end position="106"/>
    </location>
</feature>
<dbReference type="CDD" id="cd08547">
    <property type="entry name" value="Type_II_cohesin"/>
    <property type="match status" value="1"/>
</dbReference>
<dbReference type="InterPro" id="IPR038591">
    <property type="entry name" value="NolW-like_sf"/>
</dbReference>
<dbReference type="GO" id="GO:0015627">
    <property type="term" value="C:type II protein secretion system complex"/>
    <property type="evidence" value="ECO:0007669"/>
    <property type="project" value="TreeGrafter"/>
</dbReference>
<dbReference type="InterPro" id="IPR050810">
    <property type="entry name" value="Bact_Secretion_Sys_Channel"/>
</dbReference>
<evidence type="ECO:0000256" key="2">
    <source>
        <dbReference type="ARBA" id="ARBA00022729"/>
    </source>
</evidence>
<feature type="signal peptide" evidence="9">
    <location>
        <begin position="1"/>
        <end position="25"/>
    </location>
</feature>
<evidence type="ECO:0000313" key="12">
    <source>
        <dbReference type="Proteomes" id="UP000057158"/>
    </source>
</evidence>
<evidence type="ECO:0000256" key="6">
    <source>
        <dbReference type="RuleBase" id="RU004003"/>
    </source>
</evidence>
<dbReference type="InterPro" id="IPR002102">
    <property type="entry name" value="Cohesin_dom"/>
</dbReference>
<keyword evidence="2 9" id="KW-0732">Signal</keyword>
<dbReference type="RefSeq" id="WP_053551198.1">
    <property type="nucleotide sequence ID" value="NZ_CP010802.1"/>
</dbReference>
<dbReference type="OrthoDB" id="9775455at2"/>
<dbReference type="InterPro" id="IPR005644">
    <property type="entry name" value="NolW-like"/>
</dbReference>
<dbReference type="AlphaFoldDB" id="A0A0M5IZB3"/>
<evidence type="ECO:0000256" key="8">
    <source>
        <dbReference type="SAM" id="MobiDB-lite"/>
    </source>
</evidence>
<dbReference type="GO" id="GO:0009279">
    <property type="term" value="C:cell outer membrane"/>
    <property type="evidence" value="ECO:0007669"/>
    <property type="project" value="UniProtKB-SubCell"/>
</dbReference>
<dbReference type="InterPro" id="IPR008965">
    <property type="entry name" value="CBM2/CBM3_carb-bd_dom_sf"/>
</dbReference>
<keyword evidence="11" id="KW-0449">Lipoprotein</keyword>
<dbReference type="InterPro" id="IPR019734">
    <property type="entry name" value="TPR_rpt"/>
</dbReference>
<dbReference type="PANTHER" id="PTHR30332">
    <property type="entry name" value="PROBABLE GENERAL SECRETION PATHWAY PROTEIN D"/>
    <property type="match status" value="1"/>
</dbReference>
<keyword evidence="5" id="KW-0802">TPR repeat</keyword>
<feature type="domain" description="Secretin/TonB short N-terminal" evidence="10">
    <location>
        <begin position="208"/>
        <end position="258"/>
    </location>
</feature>
<dbReference type="GO" id="GO:0000272">
    <property type="term" value="P:polysaccharide catabolic process"/>
    <property type="evidence" value="ECO:0007669"/>
    <property type="project" value="InterPro"/>
</dbReference>
<dbReference type="Gene3D" id="2.60.40.680">
    <property type="match status" value="1"/>
</dbReference>
<dbReference type="SMART" id="SM00965">
    <property type="entry name" value="STN"/>
    <property type="match status" value="1"/>
</dbReference>
<evidence type="ECO:0000256" key="4">
    <source>
        <dbReference type="ARBA" id="ARBA00023237"/>
    </source>
</evidence>
<dbReference type="SUPFAM" id="SSF49384">
    <property type="entry name" value="Carbohydrate-binding domain"/>
    <property type="match status" value="1"/>
</dbReference>
<dbReference type="PATRIC" id="fig|1603606.3.peg.2609"/>
<evidence type="ECO:0000256" key="1">
    <source>
        <dbReference type="ARBA" id="ARBA00022448"/>
    </source>
</evidence>
<gene>
    <name evidence="11" type="primary">pulQ</name>
    <name evidence="11" type="ORF">DSOUD_2407</name>
</gene>